<dbReference type="Gene3D" id="3.40.50.620">
    <property type="entry name" value="HUPs"/>
    <property type="match status" value="1"/>
</dbReference>
<feature type="binding site" evidence="8">
    <location>
        <position position="204"/>
    </location>
    <ligand>
        <name>ATP</name>
        <dbReference type="ChEBI" id="CHEBI:30616"/>
    </ligand>
</feature>
<feature type="binding site" evidence="8">
    <location>
        <position position="182"/>
    </location>
    <ligand>
        <name>ATP</name>
        <dbReference type="ChEBI" id="CHEBI:30616"/>
    </ligand>
</feature>
<feature type="binding site" description="in other chain" evidence="8">
    <location>
        <begin position="250"/>
        <end position="251"/>
    </location>
    <ligand>
        <name>deamido-NAD(+)</name>
        <dbReference type="ChEBI" id="CHEBI:58437"/>
        <note>ligand shared between two neighboring subunits</note>
    </ligand>
</feature>
<evidence type="ECO:0000256" key="5">
    <source>
        <dbReference type="ARBA" id="ARBA00022840"/>
    </source>
</evidence>
<accession>E4RMP6</accession>
<dbReference type="RefSeq" id="WP_013405660.1">
    <property type="nucleotide sequence ID" value="NC_014654.1"/>
</dbReference>
<dbReference type="Pfam" id="PF02540">
    <property type="entry name" value="NAD_synthase"/>
    <property type="match status" value="1"/>
</dbReference>
<dbReference type="GO" id="GO:0005737">
    <property type="term" value="C:cytoplasm"/>
    <property type="evidence" value="ECO:0007669"/>
    <property type="project" value="InterPro"/>
</dbReference>
<feature type="binding site" description="in other chain" evidence="8">
    <location>
        <position position="166"/>
    </location>
    <ligand>
        <name>deamido-NAD(+)</name>
        <dbReference type="ChEBI" id="CHEBI:58437"/>
        <note>ligand shared between two neighboring subunits</note>
    </ligand>
</feature>
<dbReference type="eggNOG" id="COG0171">
    <property type="taxonomic scope" value="Bacteria"/>
</dbReference>
<dbReference type="PANTHER" id="PTHR23090:SF9">
    <property type="entry name" value="GLUTAMINE-DEPENDENT NAD(+) SYNTHETASE"/>
    <property type="match status" value="1"/>
</dbReference>
<dbReference type="Proteomes" id="UP000007434">
    <property type="component" value="Chromosome"/>
</dbReference>
<evidence type="ECO:0000256" key="7">
    <source>
        <dbReference type="ARBA" id="ARBA00023027"/>
    </source>
</evidence>
<evidence type="ECO:0000256" key="10">
    <source>
        <dbReference type="RuleBase" id="RU003812"/>
    </source>
</evidence>
<organism evidence="12 13">
    <name type="scientific">Halanaerobium hydrogeniformans</name>
    <name type="common">Halanaerobium sp. (strain sapolanicus)</name>
    <dbReference type="NCBI Taxonomy" id="656519"/>
    <lineage>
        <taxon>Bacteria</taxon>
        <taxon>Bacillati</taxon>
        <taxon>Bacillota</taxon>
        <taxon>Clostridia</taxon>
        <taxon>Halanaerobiales</taxon>
        <taxon>Halanaerobiaceae</taxon>
        <taxon>Halanaerobium</taxon>
    </lineage>
</organism>
<proteinExistence type="inferred from homology"/>
<dbReference type="HAMAP" id="MF_00193">
    <property type="entry name" value="NadE_ammonia_dep"/>
    <property type="match status" value="1"/>
</dbReference>
<dbReference type="SUPFAM" id="SSF52402">
    <property type="entry name" value="Adenine nucleotide alpha hydrolases-like"/>
    <property type="match status" value="1"/>
</dbReference>
<name>E4RMP6_HALHG</name>
<comment type="catalytic activity">
    <reaction evidence="8 10">
        <text>deamido-NAD(+) + NH4(+) + ATP = AMP + diphosphate + NAD(+) + H(+)</text>
        <dbReference type="Rhea" id="RHEA:21188"/>
        <dbReference type="ChEBI" id="CHEBI:15378"/>
        <dbReference type="ChEBI" id="CHEBI:28938"/>
        <dbReference type="ChEBI" id="CHEBI:30616"/>
        <dbReference type="ChEBI" id="CHEBI:33019"/>
        <dbReference type="ChEBI" id="CHEBI:57540"/>
        <dbReference type="ChEBI" id="CHEBI:58437"/>
        <dbReference type="ChEBI" id="CHEBI:456215"/>
        <dbReference type="EC" id="6.3.1.5"/>
    </reaction>
</comment>
<dbReference type="OrthoDB" id="9803818at2"/>
<feature type="binding site" evidence="8">
    <location>
        <position position="42"/>
    </location>
    <ligand>
        <name>Mg(2+)</name>
        <dbReference type="ChEBI" id="CHEBI:18420"/>
    </ligand>
</feature>
<evidence type="ECO:0000313" key="12">
    <source>
        <dbReference type="EMBL" id="ADQ14577.1"/>
    </source>
</evidence>
<dbReference type="GO" id="GO:0046872">
    <property type="term" value="F:metal ion binding"/>
    <property type="evidence" value="ECO:0007669"/>
    <property type="project" value="UniProtKB-KW"/>
</dbReference>
<keyword evidence="5 8" id="KW-0067">ATP-binding</keyword>
<keyword evidence="6 8" id="KW-0460">Magnesium</keyword>
<dbReference type="UniPathway" id="UPA00253">
    <property type="reaction ID" value="UER00333"/>
</dbReference>
<evidence type="ECO:0000313" key="13">
    <source>
        <dbReference type="Proteomes" id="UP000007434"/>
    </source>
</evidence>
<evidence type="ECO:0000256" key="9">
    <source>
        <dbReference type="RuleBase" id="RU003811"/>
    </source>
</evidence>
<keyword evidence="2 8" id="KW-0436">Ligase</keyword>
<keyword evidence="4 8" id="KW-0547">Nucleotide-binding</keyword>
<keyword evidence="13" id="KW-1185">Reference proteome</keyword>
<keyword evidence="3 8" id="KW-0479">Metal-binding</keyword>
<sequence>MIEDYLDKDYKEIAENLSRWIKNKVKESGSDGAVVGLSGGIDSSLTSLLCKKAFPDNTLGLILPCQSNEQDQIDAIAHAEKFEIDYKIIDLKNTYQEFVKSLNLDNLDRFSTSIKNINGDQKLKLALANVKPRLRMAYLYFYANLNNYLVVGTDNRSELKLGYFTKFGDGGIDLAPLANLTKTEVRKTAAELNIADKIINKAPSAGLWEEQKDETELGMSYEEIDKYILTGEAKEETKTKIENLAKKNSHKLELPEMPDF</sequence>
<dbReference type="CDD" id="cd00553">
    <property type="entry name" value="NAD_synthase"/>
    <property type="match status" value="1"/>
</dbReference>
<feature type="binding site" evidence="8">
    <location>
        <position position="173"/>
    </location>
    <ligand>
        <name>deamido-NAD(+)</name>
        <dbReference type="ChEBI" id="CHEBI:58437"/>
        <note>ligand shared between two neighboring subunits</note>
    </ligand>
</feature>
<dbReference type="GO" id="GO:0009435">
    <property type="term" value="P:NAD+ biosynthetic process"/>
    <property type="evidence" value="ECO:0007669"/>
    <property type="project" value="UniProtKB-UniRule"/>
</dbReference>
<dbReference type="HOGENOM" id="CLU_059327_1_1_9"/>
<feature type="binding site" description="in other chain" evidence="8">
    <location>
        <position position="133"/>
    </location>
    <ligand>
        <name>deamido-NAD(+)</name>
        <dbReference type="ChEBI" id="CHEBI:58437"/>
        <note>ligand shared between two neighboring subunits</note>
    </ligand>
</feature>
<dbReference type="AlphaFoldDB" id="E4RMP6"/>
<dbReference type="InterPro" id="IPR022926">
    <property type="entry name" value="NH(3)-dep_NAD(+)_synth"/>
</dbReference>
<reference evidence="12 13" key="1">
    <citation type="submission" date="2010-11" db="EMBL/GenBank/DDBJ databases">
        <title>Complete sequence of Halanaerobium sp. sapolanicus.</title>
        <authorList>
            <consortium name="US DOE Joint Genome Institute"/>
            <person name="Lucas S."/>
            <person name="Copeland A."/>
            <person name="Lapidus A."/>
            <person name="Cheng J.-F."/>
            <person name="Bruce D."/>
            <person name="Goodwin L."/>
            <person name="Pitluck S."/>
            <person name="Davenport K."/>
            <person name="Detter J.C."/>
            <person name="Han C."/>
            <person name="Tapia R."/>
            <person name="Land M."/>
            <person name="Hauser L."/>
            <person name="Jeffries C."/>
            <person name="Kyrpides N."/>
            <person name="Ivanova N."/>
            <person name="Mikhailova N."/>
            <person name="Begemann M.B."/>
            <person name="Mormile M.R."/>
            <person name="Wall J.D."/>
            <person name="Elias D.A."/>
            <person name="Woyke T."/>
        </authorList>
    </citation>
    <scope>NUCLEOTIDE SEQUENCE [LARGE SCALE GENOMIC DNA]</scope>
    <source>
        <strain evidence="13">sapolanicus</strain>
    </source>
</reference>
<comment type="subunit">
    <text evidence="8">Homodimer.</text>
</comment>
<comment type="pathway">
    <text evidence="8">Cofactor biosynthesis; NAD(+) biosynthesis; NAD(+) from deamido-NAD(+) (ammonia route): step 1/1.</text>
</comment>
<dbReference type="NCBIfam" id="TIGR00552">
    <property type="entry name" value="nadE"/>
    <property type="match status" value="1"/>
</dbReference>
<evidence type="ECO:0000256" key="4">
    <source>
        <dbReference type="ARBA" id="ARBA00022741"/>
    </source>
</evidence>
<dbReference type="KEGG" id="has:Halsa_1145"/>
<feature type="domain" description="NAD/GMP synthase" evidence="11">
    <location>
        <begin position="15"/>
        <end position="255"/>
    </location>
</feature>
<keyword evidence="7 8" id="KW-0520">NAD</keyword>
<dbReference type="InterPro" id="IPR014729">
    <property type="entry name" value="Rossmann-like_a/b/a_fold"/>
</dbReference>
<evidence type="ECO:0000259" key="11">
    <source>
        <dbReference type="Pfam" id="PF02540"/>
    </source>
</evidence>
<protein>
    <recommendedName>
        <fullName evidence="8 10">NH(3)-dependent NAD(+) synthetase</fullName>
        <ecNumber evidence="8 10">6.3.1.5</ecNumber>
    </recommendedName>
</protein>
<gene>
    <name evidence="8" type="primary">nadE</name>
    <name evidence="12" type="ordered locus">Halsa_1145</name>
</gene>
<feature type="binding site" evidence="8">
    <location>
        <begin position="36"/>
        <end position="43"/>
    </location>
    <ligand>
        <name>ATP</name>
        <dbReference type="ChEBI" id="CHEBI:30616"/>
    </ligand>
</feature>
<dbReference type="GO" id="GO:0003952">
    <property type="term" value="F:NAD+ synthase (glutamine-hydrolyzing) activity"/>
    <property type="evidence" value="ECO:0007669"/>
    <property type="project" value="InterPro"/>
</dbReference>
<feature type="binding site" evidence="8">
    <location>
        <position position="158"/>
    </location>
    <ligand>
        <name>Mg(2+)</name>
        <dbReference type="ChEBI" id="CHEBI:18420"/>
    </ligand>
</feature>
<evidence type="ECO:0000256" key="1">
    <source>
        <dbReference type="ARBA" id="ARBA00005859"/>
    </source>
</evidence>
<evidence type="ECO:0000256" key="3">
    <source>
        <dbReference type="ARBA" id="ARBA00022723"/>
    </source>
</evidence>
<evidence type="ECO:0000256" key="2">
    <source>
        <dbReference type="ARBA" id="ARBA00022598"/>
    </source>
</evidence>
<reference evidence="12 13" key="2">
    <citation type="journal article" date="2011" name="J. Bacteriol.">
        <title>Complete Genome Sequence of the Haloalkaliphilic, Hydrogen Producing Halanaerobium hydrogenoformans.</title>
        <authorList>
            <person name="Brown S.D."/>
            <person name="Begemann M.B."/>
            <person name="Mormile M.R."/>
            <person name="Wall J.D."/>
            <person name="Han C.S."/>
            <person name="Goodwin L.A."/>
            <person name="Pitluck S."/>
            <person name="Land M.L."/>
            <person name="Hauser L.J."/>
            <person name="Elias D.A."/>
        </authorList>
    </citation>
    <scope>NUCLEOTIDE SEQUENCE [LARGE SCALE GENOMIC DNA]</scope>
    <source>
        <strain evidence="13">sapolanicus</strain>
    </source>
</reference>
<comment type="similarity">
    <text evidence="1 8 9">Belongs to the NAD synthetase family.</text>
</comment>
<feature type="binding site" evidence="8">
    <location>
        <position position="153"/>
    </location>
    <ligand>
        <name>ATP</name>
        <dbReference type="ChEBI" id="CHEBI:30616"/>
    </ligand>
</feature>
<evidence type="ECO:0000256" key="8">
    <source>
        <dbReference type="HAMAP-Rule" id="MF_00193"/>
    </source>
</evidence>
<dbReference type="STRING" id="656519.Halsa_1145"/>
<dbReference type="InterPro" id="IPR003694">
    <property type="entry name" value="NAD_synthase"/>
</dbReference>
<evidence type="ECO:0000256" key="6">
    <source>
        <dbReference type="ARBA" id="ARBA00022842"/>
    </source>
</evidence>
<dbReference type="EC" id="6.3.1.5" evidence="8 10"/>
<dbReference type="EMBL" id="CP002304">
    <property type="protein sequence ID" value="ADQ14577.1"/>
    <property type="molecule type" value="Genomic_DNA"/>
</dbReference>
<comment type="function">
    <text evidence="8">Catalyzes the ATP-dependent amidation of deamido-NAD to form NAD. Uses ammonia as a nitrogen source.</text>
</comment>
<dbReference type="InterPro" id="IPR022310">
    <property type="entry name" value="NAD/GMP_synthase"/>
</dbReference>
<dbReference type="GO" id="GO:0008795">
    <property type="term" value="F:NAD+ synthase activity"/>
    <property type="evidence" value="ECO:0007669"/>
    <property type="project" value="UniProtKB-UniRule"/>
</dbReference>
<dbReference type="PANTHER" id="PTHR23090">
    <property type="entry name" value="NH 3 /GLUTAMINE-DEPENDENT NAD + SYNTHETASE"/>
    <property type="match status" value="1"/>
</dbReference>
<dbReference type="GO" id="GO:0004359">
    <property type="term" value="F:glutaminase activity"/>
    <property type="evidence" value="ECO:0007669"/>
    <property type="project" value="InterPro"/>
</dbReference>
<dbReference type="GO" id="GO:0005524">
    <property type="term" value="F:ATP binding"/>
    <property type="evidence" value="ECO:0007669"/>
    <property type="project" value="UniProtKB-UniRule"/>
</dbReference>